<name>A0A1X6XLB5_9MICO</name>
<gene>
    <name evidence="3" type="ORF">FM105_12315</name>
</gene>
<keyword evidence="3" id="KW-0808">Transferase</keyword>
<dbReference type="EMBL" id="FWFF01000019">
    <property type="protein sequence ID" value="SLN00125.1"/>
    <property type="molecule type" value="Genomic_DNA"/>
</dbReference>
<feature type="domain" description="Aminoglycoside phosphotransferase" evidence="2">
    <location>
        <begin position="24"/>
        <end position="253"/>
    </location>
</feature>
<dbReference type="Pfam" id="PF01636">
    <property type="entry name" value="APH"/>
    <property type="match status" value="1"/>
</dbReference>
<organism evidence="3 4">
    <name type="scientific">Brevibacterium yomogidense</name>
    <dbReference type="NCBI Taxonomy" id="946573"/>
    <lineage>
        <taxon>Bacteria</taxon>
        <taxon>Bacillati</taxon>
        <taxon>Actinomycetota</taxon>
        <taxon>Actinomycetes</taxon>
        <taxon>Micrococcales</taxon>
        <taxon>Brevibacteriaceae</taxon>
        <taxon>Brevibacterium</taxon>
    </lineage>
</organism>
<evidence type="ECO:0000256" key="1">
    <source>
        <dbReference type="SAM" id="MobiDB-lite"/>
    </source>
</evidence>
<protein>
    <submittedName>
        <fullName evidence="3">Macrolide 2'-phosphotransferase</fullName>
    </submittedName>
</protein>
<feature type="compositionally biased region" description="Low complexity" evidence="1">
    <location>
        <begin position="344"/>
        <end position="369"/>
    </location>
</feature>
<dbReference type="Proteomes" id="UP000196581">
    <property type="component" value="Unassembled WGS sequence"/>
</dbReference>
<proteinExistence type="predicted"/>
<evidence type="ECO:0000313" key="3">
    <source>
        <dbReference type="EMBL" id="SLN00125.1"/>
    </source>
</evidence>
<feature type="compositionally biased region" description="Basic and acidic residues" evidence="1">
    <location>
        <begin position="399"/>
        <end position="421"/>
    </location>
</feature>
<reference evidence="4" key="1">
    <citation type="submission" date="2017-02" db="EMBL/GenBank/DDBJ databases">
        <authorList>
            <person name="Dridi B."/>
        </authorList>
    </citation>
    <scope>NUCLEOTIDE SEQUENCE [LARGE SCALE GENOMIC DNA]</scope>
    <source>
        <strain evidence="4">B Co 03.10</strain>
    </source>
</reference>
<dbReference type="Gene3D" id="3.90.1200.10">
    <property type="match status" value="1"/>
</dbReference>
<dbReference type="GO" id="GO:0016740">
    <property type="term" value="F:transferase activity"/>
    <property type="evidence" value="ECO:0007669"/>
    <property type="project" value="UniProtKB-KW"/>
</dbReference>
<feature type="region of interest" description="Disordered" evidence="1">
    <location>
        <begin position="298"/>
        <end position="421"/>
    </location>
</feature>
<feature type="compositionally biased region" description="Low complexity" evidence="1">
    <location>
        <begin position="316"/>
        <end position="334"/>
    </location>
</feature>
<keyword evidence="4" id="KW-1185">Reference proteome</keyword>
<evidence type="ECO:0000313" key="4">
    <source>
        <dbReference type="Proteomes" id="UP000196581"/>
    </source>
</evidence>
<dbReference type="RefSeq" id="WP_087008619.1">
    <property type="nucleotide sequence ID" value="NZ_FWFF01000019.1"/>
</dbReference>
<evidence type="ECO:0000259" key="2">
    <source>
        <dbReference type="Pfam" id="PF01636"/>
    </source>
</evidence>
<dbReference type="SUPFAM" id="SSF56112">
    <property type="entry name" value="Protein kinase-like (PK-like)"/>
    <property type="match status" value="1"/>
</dbReference>
<dbReference type="InterPro" id="IPR002575">
    <property type="entry name" value="Aminoglycoside_PTrfase"/>
</dbReference>
<dbReference type="InterPro" id="IPR011009">
    <property type="entry name" value="Kinase-like_dom_sf"/>
</dbReference>
<dbReference type="AlphaFoldDB" id="A0A1X6XLB5"/>
<accession>A0A1X6XLB5</accession>
<sequence length="421" mass="44204">MRITAVVATMLDAYEPSSWTRLVGSDADRVLVSDGEREYVASIANPEREAASQAERVASAVLQPLLPESAPTIPHVVASRTVDGALVEREGTVTVMVSSPMPGLPLATSMFEERPQLVESLANAIAAIHSADPGPIADAGLVVEESAETRERLLADLDSAASTGRVPSTLLSRWETTLENVSAWRFLPVPIHGNVGPDALWVDEQTVVGMSDLARLRVGDPAADLAAVSSMLSPEDFERFFRTYRSRRGADDPGLRRRVGFHSEITVLEWLLAAVAAQDDDAIEDAAQLLEALADVTGDADGSHEQAPSALADGGPEPTTAEAAAEAPSAAADDAPADEDASAADDAAVAEDATAAEDAPTTDDAPSAEGTQTGEDTPATETFLPSARIEAGVDEDGISTERLDTSELHLRSIRDPDQRDG</sequence>